<proteinExistence type="predicted"/>
<evidence type="ECO:0000259" key="2">
    <source>
        <dbReference type="Pfam" id="PF14238"/>
    </source>
</evidence>
<dbReference type="Proteomes" id="UP000004671">
    <property type="component" value="Chromosome"/>
</dbReference>
<dbReference type="OrthoDB" id="9792091at2"/>
<dbReference type="InParanoid" id="H1XZ12"/>
<organism evidence="4 5">
    <name type="scientific">Caldithrix abyssi DSM 13497</name>
    <dbReference type="NCBI Taxonomy" id="880073"/>
    <lineage>
        <taxon>Bacteria</taxon>
        <taxon>Pseudomonadati</taxon>
        <taxon>Calditrichota</taxon>
        <taxon>Calditrichia</taxon>
        <taxon>Calditrichales</taxon>
        <taxon>Calditrichaceae</taxon>
        <taxon>Caldithrix</taxon>
    </lineage>
</organism>
<gene>
    <name evidence="3" type="ORF">Cabys_1287</name>
    <name evidence="4" type="ORF">Calab_2473</name>
</gene>
<evidence type="ECO:0000313" key="3">
    <source>
        <dbReference type="EMBL" id="APF18036.1"/>
    </source>
</evidence>
<dbReference type="KEGG" id="caby:Cabys_1287"/>
<dbReference type="Pfam" id="PF14238">
    <property type="entry name" value="DUF4340"/>
    <property type="match status" value="2"/>
</dbReference>
<dbReference type="RefSeq" id="WP_006929312.1">
    <property type="nucleotide sequence ID" value="NZ_CM001402.1"/>
</dbReference>
<accession>H1XZ12</accession>
<dbReference type="Proteomes" id="UP000183868">
    <property type="component" value="Chromosome"/>
</dbReference>
<evidence type="ECO:0000313" key="6">
    <source>
        <dbReference type="Proteomes" id="UP000183868"/>
    </source>
</evidence>
<evidence type="ECO:0000313" key="4">
    <source>
        <dbReference type="EMBL" id="EHO42083.1"/>
    </source>
</evidence>
<dbReference type="STRING" id="880073.Cabys_1287"/>
<dbReference type="AlphaFoldDB" id="H1XZ12"/>
<name>H1XZ12_CALAY</name>
<feature type="domain" description="DUF4340" evidence="2">
    <location>
        <begin position="346"/>
        <end position="442"/>
    </location>
</feature>
<feature type="region of interest" description="Disordered" evidence="1">
    <location>
        <begin position="435"/>
        <end position="456"/>
    </location>
</feature>
<reference evidence="3 6" key="2">
    <citation type="submission" date="2016-11" db="EMBL/GenBank/DDBJ databases">
        <title>Genomic analysis of Caldithrix abyssi and proposal of a novel bacterial phylum Caldithrichaeota.</title>
        <authorList>
            <person name="Kublanov I."/>
            <person name="Sigalova O."/>
            <person name="Gavrilov S."/>
            <person name="Lebedinsky A."/>
            <person name="Ivanova N."/>
            <person name="Daum C."/>
            <person name="Reddy T."/>
            <person name="Klenk H.P."/>
            <person name="Goker M."/>
            <person name="Reva O."/>
            <person name="Miroshnichenko M."/>
            <person name="Kyprides N."/>
            <person name="Woyke T."/>
            <person name="Gelfand M."/>
        </authorList>
    </citation>
    <scope>NUCLEOTIDE SEQUENCE [LARGE SCALE GENOMIC DNA]</scope>
    <source>
        <strain evidence="3 6">LF13</strain>
    </source>
</reference>
<feature type="domain" description="DUF4340" evidence="2">
    <location>
        <begin position="68"/>
        <end position="204"/>
    </location>
</feature>
<dbReference type="EMBL" id="CP018099">
    <property type="protein sequence ID" value="APF18036.1"/>
    <property type="molecule type" value="Genomic_DNA"/>
</dbReference>
<dbReference type="HOGENOM" id="CLU_599472_0_0_0"/>
<protein>
    <recommendedName>
        <fullName evidence="2">DUF4340 domain-containing protein</fullName>
    </recommendedName>
</protein>
<keyword evidence="5" id="KW-1185">Reference proteome</keyword>
<dbReference type="eggNOG" id="ENOG5032VJ4">
    <property type="taxonomic scope" value="Bacteria"/>
</dbReference>
<evidence type="ECO:0000256" key="1">
    <source>
        <dbReference type="SAM" id="MobiDB-lite"/>
    </source>
</evidence>
<reference evidence="4 5" key="1">
    <citation type="submission" date="2011-09" db="EMBL/GenBank/DDBJ databases">
        <title>The permanent draft genome of Caldithrix abyssi DSM 13497.</title>
        <authorList>
            <consortium name="US DOE Joint Genome Institute (JGI-PGF)"/>
            <person name="Lucas S."/>
            <person name="Han J."/>
            <person name="Lapidus A."/>
            <person name="Bruce D."/>
            <person name="Goodwin L."/>
            <person name="Pitluck S."/>
            <person name="Peters L."/>
            <person name="Kyrpides N."/>
            <person name="Mavromatis K."/>
            <person name="Ivanova N."/>
            <person name="Mikhailova N."/>
            <person name="Chertkov O."/>
            <person name="Detter J.C."/>
            <person name="Tapia R."/>
            <person name="Han C."/>
            <person name="Land M."/>
            <person name="Hauser L."/>
            <person name="Markowitz V."/>
            <person name="Cheng J.-F."/>
            <person name="Hugenholtz P."/>
            <person name="Woyke T."/>
            <person name="Wu D."/>
            <person name="Spring S."/>
            <person name="Brambilla E."/>
            <person name="Klenk H.-P."/>
            <person name="Eisen J.A."/>
        </authorList>
    </citation>
    <scope>NUCLEOTIDE SEQUENCE [LARGE SCALE GENOMIC DNA]</scope>
    <source>
        <strain evidence="4 5">DSM 13497</strain>
    </source>
</reference>
<dbReference type="PaxDb" id="880073-Calab_2473"/>
<evidence type="ECO:0000313" key="5">
    <source>
        <dbReference type="Proteomes" id="UP000004671"/>
    </source>
</evidence>
<dbReference type="InterPro" id="IPR025641">
    <property type="entry name" value="DUF4340"/>
</dbReference>
<dbReference type="EMBL" id="CM001402">
    <property type="protein sequence ID" value="EHO42083.1"/>
    <property type="molecule type" value="Genomic_DNA"/>
</dbReference>
<sequence length="456" mass="52210" precursor="true">MRNTIILAVIAIALAAYVYFVEIKGGEQKKKEKEIAEKLFNVKKDSIDHIIIEKNGTTFEFVKKDDAWQIVRPIKTLADESPINSVLYSLSNTKKIRTFKAEGKDLATYGLGAQSIKVVFSGKGVAKQWVKIGDRTPVGANVFVTKDDSTVAIVASSIKNTMDKSLFDWRDKKAIHFKKDQIKEFTLKNRHGKFHFVKEGNNWKLTEPVEVRGDNGNINSILNKLEFGRIKSVVAETPEHLSEYGLTAPAIRIELFSGMEKAKLGVSFSRLKGNRAYGKDDSRPHIFEVDSFFVKPFKKKLYDLRDKYIAKFNRNKAQRIKLLFNSELMIFEKDSSNNWALSTGEKAKNYKISNLISHLNNLKVARFVDDHPKNLKKYGLDMPRGLVEVYNDNDEKILELLVGKDRNEDEFYAQVPEQKSVVTFKKSSLKDIFPEKEDLIEKPKEEKKQETKAEEE</sequence>